<evidence type="ECO:0000256" key="6">
    <source>
        <dbReference type="ARBA" id="ARBA00040165"/>
    </source>
</evidence>
<gene>
    <name evidence="11" type="primary">Xbp1</name>
</gene>
<evidence type="ECO:0000256" key="4">
    <source>
        <dbReference type="ARBA" id="ARBA00023163"/>
    </source>
</evidence>
<dbReference type="InterPro" id="IPR052470">
    <property type="entry name" value="ER_Stress-Reg_TF"/>
</dbReference>
<keyword evidence="3" id="KW-0238">DNA-binding</keyword>
<keyword evidence="4" id="KW-0804">Transcription</keyword>
<feature type="domain" description="BZIP" evidence="10">
    <location>
        <begin position="56"/>
        <end position="119"/>
    </location>
</feature>
<dbReference type="InterPro" id="IPR004827">
    <property type="entry name" value="bZIP"/>
</dbReference>
<evidence type="ECO:0000256" key="7">
    <source>
        <dbReference type="SAM" id="Coils"/>
    </source>
</evidence>
<dbReference type="GO" id="GO:0000981">
    <property type="term" value="F:DNA-binding transcription factor activity, RNA polymerase II-specific"/>
    <property type="evidence" value="ECO:0007669"/>
    <property type="project" value="TreeGrafter"/>
</dbReference>
<keyword evidence="9" id="KW-0472">Membrane</keyword>
<proteinExistence type="predicted"/>
<evidence type="ECO:0000259" key="10">
    <source>
        <dbReference type="PROSITE" id="PS50217"/>
    </source>
</evidence>
<dbReference type="GO" id="GO:0005634">
    <property type="term" value="C:nucleus"/>
    <property type="evidence" value="ECO:0007669"/>
    <property type="project" value="TreeGrafter"/>
</dbReference>
<keyword evidence="9" id="KW-0812">Transmembrane</keyword>
<dbReference type="EMBL" id="GFXV01000194">
    <property type="protein sequence ID" value="MBW11999.1"/>
    <property type="molecule type" value="Transcribed_RNA"/>
</dbReference>
<evidence type="ECO:0000256" key="5">
    <source>
        <dbReference type="ARBA" id="ARBA00023242"/>
    </source>
</evidence>
<keyword evidence="5" id="KW-0539">Nucleus</keyword>
<evidence type="ECO:0000256" key="9">
    <source>
        <dbReference type="SAM" id="Phobius"/>
    </source>
</evidence>
<keyword evidence="9" id="KW-1133">Transmembrane helix</keyword>
<feature type="coiled-coil region" evidence="7">
    <location>
        <begin position="88"/>
        <end position="126"/>
    </location>
</feature>
<accession>A0A2H8TD27</accession>
<dbReference type="InterPro" id="IPR046347">
    <property type="entry name" value="bZIP_sf"/>
</dbReference>
<keyword evidence="7" id="KW-0175">Coiled coil</keyword>
<evidence type="ECO:0000256" key="2">
    <source>
        <dbReference type="ARBA" id="ARBA00023015"/>
    </source>
</evidence>
<protein>
    <recommendedName>
        <fullName evidence="6">X-box-binding protein 1</fullName>
    </recommendedName>
</protein>
<dbReference type="CDD" id="cd14691">
    <property type="entry name" value="bZIP_XBP1"/>
    <property type="match status" value="1"/>
</dbReference>
<dbReference type="PROSITE" id="PS50217">
    <property type="entry name" value="BZIP"/>
    <property type="match status" value="1"/>
</dbReference>
<reference evidence="11" key="1">
    <citation type="submission" date="2017-10" db="EMBL/GenBank/DDBJ databases">
        <title>Transcriptome Assembly of Sugarcane Aphid Adults.</title>
        <authorList>
            <person name="Scully E.D."/>
            <person name="Palmer N.A."/>
            <person name="Geib S.M."/>
            <person name="Sarath G."/>
            <person name="Sattler S.E."/>
        </authorList>
    </citation>
    <scope>NUCLEOTIDE SEQUENCE</scope>
    <source>
        <tissue evidence="11">Whole body</tissue>
    </source>
</reference>
<dbReference type="SMART" id="SM00338">
    <property type="entry name" value="BRLZ"/>
    <property type="match status" value="1"/>
</dbReference>
<dbReference type="Gene3D" id="1.20.5.170">
    <property type="match status" value="1"/>
</dbReference>
<keyword evidence="2" id="KW-0805">Transcription regulation</keyword>
<dbReference type="SUPFAM" id="SSF57959">
    <property type="entry name" value="Leucine zipper domain"/>
    <property type="match status" value="1"/>
</dbReference>
<feature type="transmembrane region" description="Helical" evidence="9">
    <location>
        <begin position="169"/>
        <end position="189"/>
    </location>
</feature>
<evidence type="ECO:0000256" key="1">
    <source>
        <dbReference type="ARBA" id="ARBA00022843"/>
    </source>
</evidence>
<keyword evidence="1" id="KW-0832">Ubl conjugation</keyword>
<dbReference type="PANTHER" id="PTHR46542">
    <property type="entry name" value="X-BOX BINDING PROTEIN 1"/>
    <property type="match status" value="1"/>
</dbReference>
<dbReference type="OrthoDB" id="20960at2759"/>
<evidence type="ECO:0000256" key="3">
    <source>
        <dbReference type="ARBA" id="ARBA00023125"/>
    </source>
</evidence>
<dbReference type="Pfam" id="PF00170">
    <property type="entry name" value="bZIP_1"/>
    <property type="match status" value="1"/>
</dbReference>
<dbReference type="PANTHER" id="PTHR46542:SF1">
    <property type="entry name" value="X-BOX BINDING PROTEIN 1"/>
    <property type="match status" value="1"/>
</dbReference>
<dbReference type="GO" id="GO:0000977">
    <property type="term" value="F:RNA polymerase II transcription regulatory region sequence-specific DNA binding"/>
    <property type="evidence" value="ECO:0007669"/>
    <property type="project" value="TreeGrafter"/>
</dbReference>
<evidence type="ECO:0000313" key="11">
    <source>
        <dbReference type="EMBL" id="MBW11999.1"/>
    </source>
</evidence>
<feature type="region of interest" description="Disordered" evidence="8">
    <location>
        <begin position="27"/>
        <end position="48"/>
    </location>
</feature>
<dbReference type="AlphaFoldDB" id="A0A2H8TD27"/>
<name>A0A2H8TD27_9HEMI</name>
<organism evidence="11">
    <name type="scientific">Melanaphis sacchari</name>
    <dbReference type="NCBI Taxonomy" id="742174"/>
    <lineage>
        <taxon>Eukaryota</taxon>
        <taxon>Metazoa</taxon>
        <taxon>Ecdysozoa</taxon>
        <taxon>Arthropoda</taxon>
        <taxon>Hexapoda</taxon>
        <taxon>Insecta</taxon>
        <taxon>Pterygota</taxon>
        <taxon>Neoptera</taxon>
        <taxon>Paraneoptera</taxon>
        <taxon>Hemiptera</taxon>
        <taxon>Sternorrhyncha</taxon>
        <taxon>Aphidomorpha</taxon>
        <taxon>Aphidoidea</taxon>
        <taxon>Aphididae</taxon>
        <taxon>Aphidini</taxon>
        <taxon>Melanaphis</taxon>
    </lineage>
</organism>
<sequence>MAPNIIRPSQMLIFNSAMCYVKQRQHSAAGDVGGGSSMSPKSPPAKRTYVKNISPEEKILRKKLRNREAAQLSRDKKKAQFNILSGMVHGLRKENVHLKEEIETLRANQEQLIAENERLREQLSIESSVPKSVVTDFCTTAVNNKFSIDGPAVSNRHPLQKGKRSRISCLMLCYQILFLLLTIPSYMISSFQRTMMIWIGLTTMFQNVWRKLLMNYSAKVSLMNVLLMKWWGTHQKSWNPVKILIYPMQT</sequence>
<evidence type="ECO:0000256" key="8">
    <source>
        <dbReference type="SAM" id="MobiDB-lite"/>
    </source>
</evidence>